<gene>
    <name evidence="2" type="ORF">PODCO_108815</name>
</gene>
<name>A0ABY6RVL9_PODCO</name>
<reference evidence="2" key="1">
    <citation type="submission" date="2018-02" db="EMBL/GenBank/DDBJ databases">
        <authorList>
            <person name="Silar P."/>
        </authorList>
    </citation>
    <scope>NUCLEOTIDE SEQUENCE [LARGE SCALE GENOMIC DNA]</scope>
    <source>
        <strain evidence="2">T</strain>
    </source>
</reference>
<sequence length="120" mass="13202">MSFACPNIISLHSDFYGVMSSTSSRQCIPSSSTSTTSTMPPTNPTHQPSGSSGIAAPISMDRIGEKRWKRSVPNASINDVVINVWRSRIQTTTGIPFHQELCRQRQEEIKQSRLAGSRHG</sequence>
<protein>
    <submittedName>
        <fullName evidence="2">Uncharacterized protein</fullName>
    </submittedName>
</protein>
<evidence type="ECO:0000313" key="2">
    <source>
        <dbReference type="EMBL" id="VBB72330.1"/>
    </source>
</evidence>
<keyword evidence="3" id="KW-1185">Reference proteome</keyword>
<evidence type="ECO:0000313" key="3">
    <source>
        <dbReference type="Proteomes" id="UP000280685"/>
    </source>
</evidence>
<feature type="compositionally biased region" description="Low complexity" evidence="1">
    <location>
        <begin position="29"/>
        <end position="40"/>
    </location>
</feature>
<proteinExistence type="predicted"/>
<dbReference type="EMBL" id="LR026964">
    <property type="protein sequence ID" value="VBB72330.1"/>
    <property type="molecule type" value="Genomic_DNA"/>
</dbReference>
<evidence type="ECO:0000256" key="1">
    <source>
        <dbReference type="SAM" id="MobiDB-lite"/>
    </source>
</evidence>
<dbReference type="Proteomes" id="UP000280685">
    <property type="component" value="Chromosome 1"/>
</dbReference>
<organism evidence="2 3">
    <name type="scientific">Podospora comata</name>
    <dbReference type="NCBI Taxonomy" id="48703"/>
    <lineage>
        <taxon>Eukaryota</taxon>
        <taxon>Fungi</taxon>
        <taxon>Dikarya</taxon>
        <taxon>Ascomycota</taxon>
        <taxon>Pezizomycotina</taxon>
        <taxon>Sordariomycetes</taxon>
        <taxon>Sordariomycetidae</taxon>
        <taxon>Sordariales</taxon>
        <taxon>Podosporaceae</taxon>
        <taxon>Podospora</taxon>
    </lineage>
</organism>
<accession>A0ABY6RVL9</accession>
<feature type="region of interest" description="Disordered" evidence="1">
    <location>
        <begin position="22"/>
        <end position="62"/>
    </location>
</feature>